<keyword evidence="2" id="KW-0378">Hydrolase</keyword>
<feature type="domain" description="Glycoside hydrolase family 2 immunoglobulin-like beta-sandwich" evidence="5">
    <location>
        <begin position="200"/>
        <end position="301"/>
    </location>
</feature>
<feature type="domain" description="Glycoside hydrolase family 2" evidence="9">
    <location>
        <begin position="745"/>
        <end position="845"/>
    </location>
</feature>
<dbReference type="InterPro" id="IPR008964">
    <property type="entry name" value="Invasin/intimin_cell_adhesion"/>
</dbReference>
<dbReference type="InterPro" id="IPR017853">
    <property type="entry name" value="GH"/>
</dbReference>
<protein>
    <submittedName>
        <fullName evidence="10">Beta-galactosidase/beta-glucuronidase</fullName>
    </submittedName>
</protein>
<name>I3CAT6_9FLAO</name>
<dbReference type="SUPFAM" id="SSF51445">
    <property type="entry name" value="(Trans)glycosidases"/>
    <property type="match status" value="1"/>
</dbReference>
<dbReference type="InterPro" id="IPR008979">
    <property type="entry name" value="Galactose-bd-like_sf"/>
</dbReference>
<dbReference type="SUPFAM" id="SSF49373">
    <property type="entry name" value="Invasin/intimin cell-adhesion fragments"/>
    <property type="match status" value="1"/>
</dbReference>
<dbReference type="eggNOG" id="COG3250">
    <property type="taxonomic scope" value="Bacteria"/>
</dbReference>
<dbReference type="EMBL" id="JH651379">
    <property type="protein sequence ID" value="EIJ40729.1"/>
    <property type="molecule type" value="Genomic_DNA"/>
</dbReference>
<dbReference type="PANTHER" id="PTHR42732:SF1">
    <property type="entry name" value="BETA-MANNOSIDASE"/>
    <property type="match status" value="1"/>
</dbReference>
<evidence type="ECO:0000259" key="5">
    <source>
        <dbReference type="Pfam" id="PF00703"/>
    </source>
</evidence>
<feature type="transmembrane region" description="Helical" evidence="4">
    <location>
        <begin position="7"/>
        <end position="24"/>
    </location>
</feature>
<gene>
    <name evidence="10" type="ORF">JoomaDRAFT_3799</name>
</gene>
<evidence type="ECO:0000256" key="3">
    <source>
        <dbReference type="ARBA" id="ARBA00023295"/>
    </source>
</evidence>
<organism evidence="10 11">
    <name type="scientific">Galbibacter orientalis DSM 19592</name>
    <dbReference type="NCBI Taxonomy" id="926559"/>
    <lineage>
        <taxon>Bacteria</taxon>
        <taxon>Pseudomonadati</taxon>
        <taxon>Bacteroidota</taxon>
        <taxon>Flavobacteriia</taxon>
        <taxon>Flavobacteriales</taxon>
        <taxon>Flavobacteriaceae</taxon>
        <taxon>Galbibacter</taxon>
    </lineage>
</organism>
<dbReference type="Pfam" id="PF18565">
    <property type="entry name" value="Glyco_hydro2_C5"/>
    <property type="match status" value="1"/>
</dbReference>
<feature type="domain" description="DUF4982" evidence="8">
    <location>
        <begin position="674"/>
        <end position="732"/>
    </location>
</feature>
<evidence type="ECO:0000313" key="10">
    <source>
        <dbReference type="EMBL" id="EIJ40729.1"/>
    </source>
</evidence>
<keyword evidence="4" id="KW-1133">Transmembrane helix</keyword>
<dbReference type="Proteomes" id="UP000004690">
    <property type="component" value="Unassembled WGS sequence"/>
</dbReference>
<evidence type="ECO:0000313" key="11">
    <source>
        <dbReference type="Proteomes" id="UP000004690"/>
    </source>
</evidence>
<dbReference type="STRING" id="926559.JoomaDRAFT_3799"/>
<dbReference type="InterPro" id="IPR051913">
    <property type="entry name" value="GH2_Domain-Containing"/>
</dbReference>
<dbReference type="Gene3D" id="2.60.40.10">
    <property type="entry name" value="Immunoglobulins"/>
    <property type="match status" value="3"/>
</dbReference>
<evidence type="ECO:0000259" key="8">
    <source>
        <dbReference type="Pfam" id="PF16355"/>
    </source>
</evidence>
<dbReference type="InterPro" id="IPR013783">
    <property type="entry name" value="Ig-like_fold"/>
</dbReference>
<dbReference type="Pfam" id="PF16355">
    <property type="entry name" value="DUF4982"/>
    <property type="match status" value="1"/>
</dbReference>
<keyword evidence="4" id="KW-0472">Membrane</keyword>
<proteinExistence type="inferred from homology"/>
<dbReference type="GO" id="GO:0005975">
    <property type="term" value="P:carbohydrate metabolic process"/>
    <property type="evidence" value="ECO:0007669"/>
    <property type="project" value="InterPro"/>
</dbReference>
<evidence type="ECO:0000256" key="2">
    <source>
        <dbReference type="ARBA" id="ARBA00022801"/>
    </source>
</evidence>
<dbReference type="InterPro" id="IPR006102">
    <property type="entry name" value="Ig-like_GH2"/>
</dbReference>
<dbReference type="InterPro" id="IPR040605">
    <property type="entry name" value="Glyco_hydro2_dom5"/>
</dbReference>
<reference evidence="10 11" key="1">
    <citation type="submission" date="2012-02" db="EMBL/GenBank/DDBJ databases">
        <title>Improved High-Quality Draft genome of Joostella marina DSM 19592.</title>
        <authorList>
            <consortium name="US DOE Joint Genome Institute (JGI-PGF)"/>
            <person name="Lucas S."/>
            <person name="Copeland A."/>
            <person name="Lapidus A."/>
            <person name="Bruce D."/>
            <person name="Goodwin L."/>
            <person name="Pitluck S."/>
            <person name="Peters L."/>
            <person name="Chertkov O."/>
            <person name="Ovchinnikova G."/>
            <person name="Kyrpides N."/>
            <person name="Mavromatis K."/>
            <person name="Detter J.C."/>
            <person name="Han C."/>
            <person name="Land M."/>
            <person name="Hauser L."/>
            <person name="Markowitz V."/>
            <person name="Cheng J.-F."/>
            <person name="Hugenholtz P."/>
            <person name="Woyke T."/>
            <person name="Wu D."/>
            <person name="Tindall B."/>
            <person name="Brambilla E."/>
            <person name="Klenk H.-P."/>
            <person name="Eisen J.A."/>
        </authorList>
    </citation>
    <scope>NUCLEOTIDE SEQUENCE [LARGE SCALE GENOMIC DNA]</scope>
    <source>
        <strain evidence="10 11">DSM 19592</strain>
    </source>
</reference>
<dbReference type="Gene3D" id="3.20.20.80">
    <property type="entry name" value="Glycosidases"/>
    <property type="match status" value="1"/>
</dbReference>
<dbReference type="Pfam" id="PF02837">
    <property type="entry name" value="Glyco_hydro_2_N"/>
    <property type="match status" value="1"/>
</dbReference>
<evidence type="ECO:0000259" key="7">
    <source>
        <dbReference type="Pfam" id="PF02837"/>
    </source>
</evidence>
<dbReference type="SUPFAM" id="SSF49785">
    <property type="entry name" value="Galactose-binding domain-like"/>
    <property type="match status" value="1"/>
</dbReference>
<dbReference type="PRINTS" id="PR00132">
    <property type="entry name" value="GLHYDRLASE2"/>
</dbReference>
<comment type="similarity">
    <text evidence="1">Belongs to the glycosyl hydrolase 2 family.</text>
</comment>
<dbReference type="InterPro" id="IPR006101">
    <property type="entry name" value="Glyco_hydro_2"/>
</dbReference>
<dbReference type="HOGENOM" id="CLU_006501_0_1_10"/>
<dbReference type="InterPro" id="IPR032311">
    <property type="entry name" value="DUF4982"/>
</dbReference>
<evidence type="ECO:0000259" key="6">
    <source>
        <dbReference type="Pfam" id="PF02836"/>
    </source>
</evidence>
<evidence type="ECO:0000259" key="9">
    <source>
        <dbReference type="Pfam" id="PF18565"/>
    </source>
</evidence>
<dbReference type="GO" id="GO:0004553">
    <property type="term" value="F:hydrolase activity, hydrolyzing O-glycosyl compounds"/>
    <property type="evidence" value="ECO:0007669"/>
    <property type="project" value="InterPro"/>
</dbReference>
<dbReference type="SUPFAM" id="SSF49303">
    <property type="entry name" value="beta-Galactosidase/glucuronidase domain"/>
    <property type="match status" value="1"/>
</dbReference>
<feature type="domain" description="Glycoside hydrolase family 2 catalytic" evidence="6">
    <location>
        <begin position="309"/>
        <end position="442"/>
    </location>
</feature>
<sequence>MKKEHIYLLIFIAAIIGVIMFLPWKSKAENKTSVSDFNFGWEFQKSLESTSFESLSAQEWRSVNLPHDWIVENDFDSTLVYNAKATGYLNGEGYGYYRKSFPTTVNKDEMCYVLFDGIYNNSEVYVNGAKLGIHPYGYSPFYYDITPFLNNVGSTNIMEVKVDHSRYADSRWYTGAGIYRNVQLITTSKLHIPVWGAYITTPTVTKQKAEVKIDVEVTNQFSTEKEFKLVTEIYDEEDIKVASVTEHSSINKQSDKSLIQQLLIEKPKLWSIDTPHLYKAETYIINDKDTVAVKRTTFGIRTISFDPKKGFFLNGENLKIKGVCLHHDAGLVGAAVPKGVWKRRLKILKEGGCNAIRISHNPASQEFLDLCDEMGLLVQDEMFDEWDNPKDKRFNQNEQDKDYVTRGYTEHFQEWAEKDLKAIIKSHRNHPSIIQWSIGNEIEWTYPRNASATGFFDNMSWKGNYFWSEPPFSPEEIKTQLETLPKGKYDIGQTAKKLSRWIKELDTTRPVTANLILPSASHLSGYTEALDVVGYSYRRVLYDYGHKNYPDKPIMGTENLGQYHEWKAVMERPFIAGTFLWTGIDYMGEIREPWPVRVSTSGLLNTAGFPRGSYYMFKSLWTEKPTIYIATQNIEKSLNTIDENGNIVPKDPEAWKKALWSWQKVNNHWNYNKGEIINVELYSNCKTVELFLDEKSLGKKHLSDFDDHIYKWAVPFSEGTLKAVGEKNGETIVESISTAASPSQIKLTVDKNQLKGDHYDVLHVVAQLLDSKGNPVKVDDRTLSFSVKGPAKILGVDSGWEKNIEKFQSNKSTTHNGKTLLIIQSQNKVGEIAITAEGKGLKSGETIIKIK</sequence>
<evidence type="ECO:0000256" key="4">
    <source>
        <dbReference type="SAM" id="Phobius"/>
    </source>
</evidence>
<dbReference type="InterPro" id="IPR006103">
    <property type="entry name" value="Glyco_hydro_2_cat"/>
</dbReference>
<dbReference type="Pfam" id="PF00703">
    <property type="entry name" value="Glyco_hydro_2"/>
    <property type="match status" value="1"/>
</dbReference>
<keyword evidence="4" id="KW-0812">Transmembrane</keyword>
<dbReference type="Gene3D" id="2.60.120.260">
    <property type="entry name" value="Galactose-binding domain-like"/>
    <property type="match status" value="1"/>
</dbReference>
<dbReference type="RefSeq" id="WP_008615267.1">
    <property type="nucleotide sequence ID" value="NZ_JH651379.1"/>
</dbReference>
<keyword evidence="11" id="KW-1185">Reference proteome</keyword>
<accession>I3CAT6</accession>
<dbReference type="InterPro" id="IPR036156">
    <property type="entry name" value="Beta-gal/glucu_dom_sf"/>
</dbReference>
<feature type="domain" description="Glycosyl hydrolases family 2 sugar binding" evidence="7">
    <location>
        <begin position="90"/>
        <end position="187"/>
    </location>
</feature>
<keyword evidence="3" id="KW-0326">Glycosidase</keyword>
<dbReference type="Pfam" id="PF02836">
    <property type="entry name" value="Glyco_hydro_2_C"/>
    <property type="match status" value="1"/>
</dbReference>
<dbReference type="AlphaFoldDB" id="I3CAT6"/>
<evidence type="ECO:0000256" key="1">
    <source>
        <dbReference type="ARBA" id="ARBA00007401"/>
    </source>
</evidence>
<dbReference type="InterPro" id="IPR006104">
    <property type="entry name" value="Glyco_hydro_2_N"/>
</dbReference>
<dbReference type="PANTHER" id="PTHR42732">
    <property type="entry name" value="BETA-GALACTOSIDASE"/>
    <property type="match status" value="1"/>
</dbReference>